<keyword evidence="1" id="KW-0378">Hydrolase</keyword>
<feature type="non-terminal residue" evidence="1">
    <location>
        <position position="1"/>
    </location>
</feature>
<dbReference type="EMBL" id="QEIV01001183">
    <property type="protein sequence ID" value="PWZ97627.1"/>
    <property type="molecule type" value="Genomic_DNA"/>
</dbReference>
<proteinExistence type="predicted"/>
<dbReference type="GO" id="GO:0004386">
    <property type="term" value="F:helicase activity"/>
    <property type="evidence" value="ECO:0007669"/>
    <property type="project" value="UniProtKB-KW"/>
</dbReference>
<dbReference type="Gene3D" id="3.40.50.300">
    <property type="entry name" value="P-loop containing nucleotide triphosphate hydrolases"/>
    <property type="match status" value="1"/>
</dbReference>
<dbReference type="InterPro" id="IPR027417">
    <property type="entry name" value="P-loop_NTPase"/>
</dbReference>
<gene>
    <name evidence="1" type="ORF">DD924_12065</name>
</gene>
<evidence type="ECO:0000313" key="1">
    <source>
        <dbReference type="EMBL" id="PWZ97627.1"/>
    </source>
</evidence>
<comment type="caution">
    <text evidence="1">The sequence shown here is derived from an EMBL/GenBank/DDBJ whole genome shotgun (WGS) entry which is preliminary data.</text>
</comment>
<organism evidence="1 2">
    <name type="scientific">Staphylococcus pseudintermedius</name>
    <dbReference type="NCBI Taxonomy" id="283734"/>
    <lineage>
        <taxon>Bacteria</taxon>
        <taxon>Bacillati</taxon>
        <taxon>Bacillota</taxon>
        <taxon>Bacilli</taxon>
        <taxon>Bacillales</taxon>
        <taxon>Staphylococcaceae</taxon>
        <taxon>Staphylococcus</taxon>
        <taxon>Staphylococcus intermedius group</taxon>
    </lineage>
</organism>
<dbReference type="SUPFAM" id="SSF52540">
    <property type="entry name" value="P-loop containing nucleoside triphosphate hydrolases"/>
    <property type="match status" value="1"/>
</dbReference>
<reference evidence="1 2" key="1">
    <citation type="journal article" date="2018" name="Vet. Microbiol.">
        <title>Clonal diversity and geographic distribution of methicillin-resistant Staphylococcus pseudintermedius from Australian animals: Discovery of novel sequence types.</title>
        <authorList>
            <person name="Worthing K.A."/>
            <person name="Abraham S."/>
            <person name="Coombs G.W."/>
            <person name="Pang S."/>
            <person name="Saputra S."/>
            <person name="Jordan D."/>
            <person name="Trott D.J."/>
            <person name="Norris J.M."/>
        </authorList>
    </citation>
    <scope>NUCLEOTIDE SEQUENCE [LARGE SCALE GENOMIC DNA]</scope>
    <source>
        <strain evidence="1 2">ST71 3</strain>
    </source>
</reference>
<feature type="non-terminal residue" evidence="1">
    <location>
        <position position="127"/>
    </location>
</feature>
<dbReference type="Proteomes" id="UP000246351">
    <property type="component" value="Unassembled WGS sequence"/>
</dbReference>
<protein>
    <submittedName>
        <fullName evidence="1">Helicase</fullName>
    </submittedName>
</protein>
<accession>A0A317Z8H8</accession>
<name>A0A317Z8H8_STAPS</name>
<keyword evidence="1" id="KW-0067">ATP-binding</keyword>
<keyword evidence="1" id="KW-0547">Nucleotide-binding</keyword>
<keyword evidence="1" id="KW-0347">Helicase</keyword>
<evidence type="ECO:0000313" key="2">
    <source>
        <dbReference type="Proteomes" id="UP000246351"/>
    </source>
</evidence>
<sequence length="127" mass="14878">DREIGLFVVDEAHTVTTWGRTFRVDYWFMGSYLNKLRKDYNFPIVTFTATAIIGGPEDMYTDIKKSLNLISPIRYLGKIKKDNIYLNIKQIDEKYKKDNGNDAKQIKDKLLIAKIEKNIKQNKKMLV</sequence>
<dbReference type="AlphaFoldDB" id="A0A317Z8H8"/>